<accession>A0A4R6ZHV7</accession>
<protein>
    <submittedName>
        <fullName evidence="1">Uncharacterized protein</fullName>
    </submittedName>
</protein>
<dbReference type="Proteomes" id="UP000295558">
    <property type="component" value="Unassembled WGS sequence"/>
</dbReference>
<name>A0A4R6ZHV7_9LIST</name>
<sequence length="90" mass="10812">MQLDIDGIEYDTDQYETYNVYTQNKIRSTVYQGYKAMRNVIMDNKCQGLKLNEVKLKVNADREKIKKYLPFDDEEINSIFIFMEKVFPRL</sequence>
<evidence type="ECO:0000313" key="2">
    <source>
        <dbReference type="Proteomes" id="UP000295558"/>
    </source>
</evidence>
<dbReference type="OrthoDB" id="9864365at2"/>
<proteinExistence type="predicted"/>
<organism evidence="1 2">
    <name type="scientific">Listeria rocourtiae</name>
    <dbReference type="NCBI Taxonomy" id="647910"/>
    <lineage>
        <taxon>Bacteria</taxon>
        <taxon>Bacillati</taxon>
        <taxon>Bacillota</taxon>
        <taxon>Bacilli</taxon>
        <taxon>Bacillales</taxon>
        <taxon>Listeriaceae</taxon>
        <taxon>Listeria</taxon>
    </lineage>
</organism>
<reference evidence="1 2" key="1">
    <citation type="submission" date="2019-03" db="EMBL/GenBank/DDBJ databases">
        <title>Genomic Encyclopedia of Type Strains, Phase III (KMG-III): the genomes of soil and plant-associated and newly described type strains.</title>
        <authorList>
            <person name="Whitman W."/>
        </authorList>
    </citation>
    <scope>NUCLEOTIDE SEQUENCE [LARGE SCALE GENOMIC DNA]</scope>
    <source>
        <strain evidence="1 2">CECT 7972</strain>
    </source>
</reference>
<dbReference type="STRING" id="1265846.PROCOU_11208"/>
<dbReference type="RefSeq" id="WP_036071979.1">
    <property type="nucleotide sequence ID" value="NZ_SNZK01000011.1"/>
</dbReference>
<keyword evidence="2" id="KW-1185">Reference proteome</keyword>
<dbReference type="EMBL" id="SNZK01000011">
    <property type="protein sequence ID" value="TDR51722.1"/>
    <property type="molecule type" value="Genomic_DNA"/>
</dbReference>
<comment type="caution">
    <text evidence="1">The sequence shown here is derived from an EMBL/GenBank/DDBJ whole genome shotgun (WGS) entry which is preliminary data.</text>
</comment>
<gene>
    <name evidence="1" type="ORF">DFP96_11128</name>
</gene>
<evidence type="ECO:0000313" key="1">
    <source>
        <dbReference type="EMBL" id="TDR51722.1"/>
    </source>
</evidence>
<dbReference type="AlphaFoldDB" id="A0A4R6ZHV7"/>